<dbReference type="EMBL" id="LAZR01039576">
    <property type="protein sequence ID" value="KKL16653.1"/>
    <property type="molecule type" value="Genomic_DNA"/>
</dbReference>
<gene>
    <name evidence="1" type="ORF">LCGC14_2493410</name>
</gene>
<proteinExistence type="predicted"/>
<sequence>MSVEFQALLNYDTTQENISIKVDQPILFDKIIVTNNQSEQVKLLIFADKIVNPELLLTADTILKTKPHGINFLISGVNAVLNDPIDETIIVNDTLKISFIGSGAGVCAIILRGKYGVSSKQLLLDELAQVSQVSKDQVGQATPGSEYFKTKRSDAVKQLGK</sequence>
<protein>
    <submittedName>
        <fullName evidence="1">Uncharacterized protein</fullName>
    </submittedName>
</protein>
<accession>A0A0F9DXT0</accession>
<organism evidence="1">
    <name type="scientific">marine sediment metagenome</name>
    <dbReference type="NCBI Taxonomy" id="412755"/>
    <lineage>
        <taxon>unclassified sequences</taxon>
        <taxon>metagenomes</taxon>
        <taxon>ecological metagenomes</taxon>
    </lineage>
</organism>
<dbReference type="AlphaFoldDB" id="A0A0F9DXT0"/>
<reference evidence="1" key="1">
    <citation type="journal article" date="2015" name="Nature">
        <title>Complex archaea that bridge the gap between prokaryotes and eukaryotes.</title>
        <authorList>
            <person name="Spang A."/>
            <person name="Saw J.H."/>
            <person name="Jorgensen S.L."/>
            <person name="Zaremba-Niedzwiedzka K."/>
            <person name="Martijn J."/>
            <person name="Lind A.E."/>
            <person name="van Eijk R."/>
            <person name="Schleper C."/>
            <person name="Guy L."/>
            <person name="Ettema T.J."/>
        </authorList>
    </citation>
    <scope>NUCLEOTIDE SEQUENCE</scope>
</reference>
<comment type="caution">
    <text evidence="1">The sequence shown here is derived from an EMBL/GenBank/DDBJ whole genome shotgun (WGS) entry which is preliminary data.</text>
</comment>
<name>A0A0F9DXT0_9ZZZZ</name>
<evidence type="ECO:0000313" key="1">
    <source>
        <dbReference type="EMBL" id="KKL16653.1"/>
    </source>
</evidence>